<evidence type="ECO:0000256" key="15">
    <source>
        <dbReference type="RuleBase" id="RU003357"/>
    </source>
</evidence>
<feature type="domain" description="TonB-dependent receptor plug" evidence="19">
    <location>
        <begin position="67"/>
        <end position="161"/>
    </location>
</feature>
<feature type="compositionally biased region" description="Polar residues" evidence="16">
    <location>
        <begin position="488"/>
        <end position="500"/>
    </location>
</feature>
<sequence>MLKTSILMMQACGALVFSTAIFAEGSANSTSSNDTVELQVLQVEGRALTLYKEDEASVGTRTNTSIDETPQSVQVITQDLIEDLAANEAPDLFRSISGLSYLNYGIVKMRGFEQESQVLYDGVKGDPFRTFTIPQLFNIEEVQVLKGPSGALYGAGEAGGVINYVTKKPTYEQKNTIEVTAGNKDFISGSVESSGTANEDGSQRYRVGIYGSTEGSYRNNVEEDNEIIDLGYAWDINDDTTLTLQYTHFYQLGERLRGVPIDSDGNFLTDISWNSNEPDDYQEFEADIFQTNLQHSINSWLDSNFTLRYYETEETIKYHQARALIDNDSDGVYDEVSRRYQDQTRIYKGLDLASYFVADLDDHTLVTGADYHFASEDELFIYADKEADGVSNLSLTDPTYDDDISSYVMDVDRDRVTELNQIGAYIQDQWQATNKLNLLASARLDYFSEDFVDNTDSSENASYDDIGYSTRLGATYDLNKEFKPYTSFSTSLTPQSASDQADSEDGSLFDPEEAKQFEVGVRSYLLNNRLNVNTAVYHIVRNNTITEDDDDNTVAVGEVQSQGFEVDVLVDITPRWVANISYTYTDVEVSDIADEGDADRILANNPYHQIGLWTRYEFPNIDSSIAFGAEYVGERTDRTDADDGGPYTIPSYTIYDISWQTRWQDWKFQANIKNLFDNKYALSGFNDVSGAIVGERRRIYLSAAYDF</sequence>
<keyword evidence="7 17" id="KW-0732">Signal</keyword>
<keyword evidence="13 14" id="KW-0998">Cell outer membrane</keyword>
<evidence type="ECO:0000256" key="13">
    <source>
        <dbReference type="ARBA" id="ARBA00023237"/>
    </source>
</evidence>
<keyword evidence="4 14" id="KW-1134">Transmembrane beta strand</keyword>
<evidence type="ECO:0000256" key="5">
    <source>
        <dbReference type="ARBA" id="ARBA00022496"/>
    </source>
</evidence>
<dbReference type="PANTHER" id="PTHR32552">
    <property type="entry name" value="FERRICHROME IRON RECEPTOR-RELATED"/>
    <property type="match status" value="1"/>
</dbReference>
<feature type="domain" description="TonB-dependent receptor-like beta-barrel" evidence="18">
    <location>
        <begin position="234"/>
        <end position="675"/>
    </location>
</feature>
<evidence type="ECO:0000256" key="16">
    <source>
        <dbReference type="SAM" id="MobiDB-lite"/>
    </source>
</evidence>
<proteinExistence type="inferred from homology"/>
<evidence type="ECO:0000256" key="14">
    <source>
        <dbReference type="PROSITE-ProRule" id="PRU01360"/>
    </source>
</evidence>
<keyword evidence="8" id="KW-0408">Iron</keyword>
<dbReference type="InterPro" id="IPR012910">
    <property type="entry name" value="Plug_dom"/>
</dbReference>
<dbReference type="InterPro" id="IPR037066">
    <property type="entry name" value="Plug_dom_sf"/>
</dbReference>
<evidence type="ECO:0000313" key="21">
    <source>
        <dbReference type="Proteomes" id="UP000604161"/>
    </source>
</evidence>
<organism evidence="20 21">
    <name type="scientific">Marinomonas colpomeniae</name>
    <dbReference type="NCBI Taxonomy" id="2774408"/>
    <lineage>
        <taxon>Bacteria</taxon>
        <taxon>Pseudomonadati</taxon>
        <taxon>Pseudomonadota</taxon>
        <taxon>Gammaproteobacteria</taxon>
        <taxon>Oceanospirillales</taxon>
        <taxon>Oceanospirillaceae</taxon>
        <taxon>Marinomonas</taxon>
    </lineage>
</organism>
<evidence type="ECO:0000256" key="6">
    <source>
        <dbReference type="ARBA" id="ARBA00022692"/>
    </source>
</evidence>
<evidence type="ECO:0000256" key="1">
    <source>
        <dbReference type="ARBA" id="ARBA00004571"/>
    </source>
</evidence>
<keyword evidence="10 15" id="KW-0798">TonB box</keyword>
<dbReference type="Proteomes" id="UP000604161">
    <property type="component" value="Unassembled WGS sequence"/>
</dbReference>
<keyword evidence="11 14" id="KW-0472">Membrane</keyword>
<evidence type="ECO:0000256" key="3">
    <source>
        <dbReference type="ARBA" id="ARBA00022448"/>
    </source>
</evidence>
<dbReference type="SUPFAM" id="SSF56935">
    <property type="entry name" value="Porins"/>
    <property type="match status" value="1"/>
</dbReference>
<evidence type="ECO:0000256" key="4">
    <source>
        <dbReference type="ARBA" id="ARBA00022452"/>
    </source>
</evidence>
<feature type="chain" id="PRO_5045990200" evidence="17">
    <location>
        <begin position="24"/>
        <end position="707"/>
    </location>
</feature>
<keyword evidence="21" id="KW-1185">Reference proteome</keyword>
<evidence type="ECO:0000313" key="20">
    <source>
        <dbReference type="EMBL" id="MBD5770989.1"/>
    </source>
</evidence>
<keyword evidence="12 20" id="KW-0675">Receptor</keyword>
<protein>
    <submittedName>
        <fullName evidence="20">TonB-dependent receptor</fullName>
    </submittedName>
</protein>
<dbReference type="Gene3D" id="2.40.170.20">
    <property type="entry name" value="TonB-dependent receptor, beta-barrel domain"/>
    <property type="match status" value="1"/>
</dbReference>
<evidence type="ECO:0000259" key="18">
    <source>
        <dbReference type="Pfam" id="PF00593"/>
    </source>
</evidence>
<dbReference type="InterPro" id="IPR000531">
    <property type="entry name" value="Beta-barrel_TonB"/>
</dbReference>
<dbReference type="Pfam" id="PF00593">
    <property type="entry name" value="TonB_dep_Rec_b-barrel"/>
    <property type="match status" value="1"/>
</dbReference>
<comment type="similarity">
    <text evidence="2 14 15">Belongs to the TonB-dependent receptor family.</text>
</comment>
<evidence type="ECO:0000259" key="19">
    <source>
        <dbReference type="Pfam" id="PF07715"/>
    </source>
</evidence>
<comment type="caution">
    <text evidence="20">The sequence shown here is derived from an EMBL/GenBank/DDBJ whole genome shotgun (WGS) entry which is preliminary data.</text>
</comment>
<reference evidence="20 21" key="1">
    <citation type="submission" date="2020-09" db="EMBL/GenBank/DDBJ databases">
        <title>Marinomonas sp. nov., isolated from the cysticercosis algae of Qingdao, China.</title>
        <authorList>
            <person name="Sun X."/>
        </authorList>
    </citation>
    <scope>NUCLEOTIDE SEQUENCE [LARGE SCALE GENOMIC DNA]</scope>
    <source>
        <strain evidence="20 21">SM2066</strain>
    </source>
</reference>
<comment type="subcellular location">
    <subcellularLocation>
        <location evidence="1 14">Cell outer membrane</location>
        <topology evidence="1 14">Multi-pass membrane protein</topology>
    </subcellularLocation>
</comment>
<dbReference type="EMBL" id="JACYFC010000002">
    <property type="protein sequence ID" value="MBD5770989.1"/>
    <property type="molecule type" value="Genomic_DNA"/>
</dbReference>
<dbReference type="RefSeq" id="WP_191594348.1">
    <property type="nucleotide sequence ID" value="NZ_JACYFC010000002.1"/>
</dbReference>
<keyword evidence="6 14" id="KW-0812">Transmembrane</keyword>
<dbReference type="PROSITE" id="PS52016">
    <property type="entry name" value="TONB_DEPENDENT_REC_3"/>
    <property type="match status" value="1"/>
</dbReference>
<evidence type="ECO:0000256" key="12">
    <source>
        <dbReference type="ARBA" id="ARBA00023170"/>
    </source>
</evidence>
<evidence type="ECO:0000256" key="7">
    <source>
        <dbReference type="ARBA" id="ARBA00022729"/>
    </source>
</evidence>
<keyword evidence="5" id="KW-0410">Iron transport</keyword>
<gene>
    <name evidence="20" type="ORF">IF202_07975</name>
</gene>
<feature type="signal peptide" evidence="17">
    <location>
        <begin position="1"/>
        <end position="23"/>
    </location>
</feature>
<dbReference type="PANTHER" id="PTHR32552:SF68">
    <property type="entry name" value="FERRICHROME OUTER MEMBRANE TRANSPORTER_PHAGE RECEPTOR"/>
    <property type="match status" value="1"/>
</dbReference>
<dbReference type="InterPro" id="IPR039426">
    <property type="entry name" value="TonB-dep_rcpt-like"/>
</dbReference>
<dbReference type="NCBIfam" id="TIGR01783">
    <property type="entry name" value="TonB-siderophor"/>
    <property type="match status" value="1"/>
</dbReference>
<evidence type="ECO:0000256" key="10">
    <source>
        <dbReference type="ARBA" id="ARBA00023077"/>
    </source>
</evidence>
<keyword evidence="9" id="KW-0406">Ion transport</keyword>
<evidence type="ECO:0000256" key="17">
    <source>
        <dbReference type="SAM" id="SignalP"/>
    </source>
</evidence>
<keyword evidence="3 14" id="KW-0813">Transport</keyword>
<evidence type="ECO:0000256" key="9">
    <source>
        <dbReference type="ARBA" id="ARBA00023065"/>
    </source>
</evidence>
<dbReference type="Pfam" id="PF07715">
    <property type="entry name" value="Plug"/>
    <property type="match status" value="1"/>
</dbReference>
<accession>A0ABR8NY69</accession>
<name>A0ABR8NY69_9GAMM</name>
<evidence type="ECO:0000256" key="8">
    <source>
        <dbReference type="ARBA" id="ARBA00023004"/>
    </source>
</evidence>
<evidence type="ECO:0000256" key="11">
    <source>
        <dbReference type="ARBA" id="ARBA00023136"/>
    </source>
</evidence>
<dbReference type="CDD" id="cd01347">
    <property type="entry name" value="ligand_gated_channel"/>
    <property type="match status" value="1"/>
</dbReference>
<feature type="region of interest" description="Disordered" evidence="16">
    <location>
        <begin position="488"/>
        <end position="508"/>
    </location>
</feature>
<dbReference type="InterPro" id="IPR010105">
    <property type="entry name" value="TonB_sidphr_rcpt"/>
</dbReference>
<evidence type="ECO:0000256" key="2">
    <source>
        <dbReference type="ARBA" id="ARBA00009810"/>
    </source>
</evidence>
<dbReference type="InterPro" id="IPR036942">
    <property type="entry name" value="Beta-barrel_TonB_sf"/>
</dbReference>
<dbReference type="Gene3D" id="2.170.130.10">
    <property type="entry name" value="TonB-dependent receptor, plug domain"/>
    <property type="match status" value="1"/>
</dbReference>